<keyword evidence="1" id="KW-1133">Transmembrane helix</keyword>
<organism evidence="2 3">
    <name type="scientific">Candidatus Acetatifactor stercoripullorum</name>
    <dbReference type="NCBI Taxonomy" id="2838414"/>
    <lineage>
        <taxon>Bacteria</taxon>
        <taxon>Bacillati</taxon>
        <taxon>Bacillota</taxon>
        <taxon>Clostridia</taxon>
        <taxon>Lachnospirales</taxon>
        <taxon>Lachnospiraceae</taxon>
        <taxon>Acetatifactor</taxon>
    </lineage>
</organism>
<comment type="caution">
    <text evidence="2">The sequence shown here is derived from an EMBL/GenBank/DDBJ whole genome shotgun (WGS) entry which is preliminary data.</text>
</comment>
<dbReference type="EMBL" id="DXGH01000073">
    <property type="protein sequence ID" value="HIW82506.1"/>
    <property type="molecule type" value="Genomic_DNA"/>
</dbReference>
<evidence type="ECO:0000313" key="2">
    <source>
        <dbReference type="EMBL" id="HIW82506.1"/>
    </source>
</evidence>
<feature type="transmembrane region" description="Helical" evidence="1">
    <location>
        <begin position="423"/>
        <end position="442"/>
    </location>
</feature>
<feature type="transmembrane region" description="Helical" evidence="1">
    <location>
        <begin position="336"/>
        <end position="358"/>
    </location>
</feature>
<proteinExistence type="predicted"/>
<sequence length="493" mass="55372">MAGIGIRLNKIFGKGTITTNLIGFGYSTMFTIAPMFLVIGAVALMQALLGYSRVGYAERELYSCTVLYIFIFALLAAAPFNSVLSKYLSDVIYNETYEDIRPCFFLGLWLNMLLAALAGIPFCVRWYLAGGSDLSYVFAGYCGYISLVLVFYSMLYLSICKDYKKISIFYLLGMTLTVLLSLFFVYVLGMEVTFSMLLALDGGFLLIASLELALVKSYFRVNSGRYREVLAYFRKYPQLVAANFLYTLGLFIHNFVFWNTDMRIEVAGSFVCMTSYDMASCLAMFTNISASVIFISRVEMRYHERYKAYSEAVIGGRGIDIQNAKKRMFRQLSDELMNLARIQFIISCAIFFVCIVLLPRLGIGGQVMRIYPCLAAGYFILFLMYAAIIFLYYFNDLKGAVLTAASFCGITFLGSLFSSQLSAPWYGLGLVAGAFTGFCAAYHRLRVMERTLDIHVFCQGSIIKAGHGRKLSNLVYGGPTPKMETKLEKKRGR</sequence>
<evidence type="ECO:0000256" key="1">
    <source>
        <dbReference type="SAM" id="Phobius"/>
    </source>
</evidence>
<feature type="transmembrane region" description="Helical" evidence="1">
    <location>
        <begin position="104"/>
        <end position="128"/>
    </location>
</feature>
<keyword evidence="1" id="KW-0812">Transmembrane</keyword>
<feature type="transmembrane region" description="Helical" evidence="1">
    <location>
        <begin position="169"/>
        <end position="188"/>
    </location>
</feature>
<feature type="transmembrane region" description="Helical" evidence="1">
    <location>
        <begin position="65"/>
        <end position="84"/>
    </location>
</feature>
<feature type="transmembrane region" description="Helical" evidence="1">
    <location>
        <begin position="134"/>
        <end position="157"/>
    </location>
</feature>
<reference evidence="2" key="1">
    <citation type="journal article" date="2021" name="PeerJ">
        <title>Extensive microbial diversity within the chicken gut microbiome revealed by metagenomics and culture.</title>
        <authorList>
            <person name="Gilroy R."/>
            <person name="Ravi A."/>
            <person name="Getino M."/>
            <person name="Pursley I."/>
            <person name="Horton D.L."/>
            <person name="Alikhan N.F."/>
            <person name="Baker D."/>
            <person name="Gharbi K."/>
            <person name="Hall N."/>
            <person name="Watson M."/>
            <person name="Adriaenssens E.M."/>
            <person name="Foster-Nyarko E."/>
            <person name="Jarju S."/>
            <person name="Secka A."/>
            <person name="Antonio M."/>
            <person name="Oren A."/>
            <person name="Chaudhuri R.R."/>
            <person name="La Ragione R."/>
            <person name="Hildebrand F."/>
            <person name="Pallen M.J."/>
        </authorList>
    </citation>
    <scope>NUCLEOTIDE SEQUENCE</scope>
    <source>
        <strain evidence="2">CHK195-6426</strain>
    </source>
</reference>
<feature type="transmembrane region" description="Helical" evidence="1">
    <location>
        <begin position="236"/>
        <end position="256"/>
    </location>
</feature>
<dbReference type="Proteomes" id="UP000824265">
    <property type="component" value="Unassembled WGS sequence"/>
</dbReference>
<dbReference type="Pfam" id="PF16933">
    <property type="entry name" value="PelG"/>
    <property type="match status" value="1"/>
</dbReference>
<feature type="transmembrane region" description="Helical" evidence="1">
    <location>
        <begin position="194"/>
        <end position="215"/>
    </location>
</feature>
<keyword evidence="1" id="KW-0472">Membrane</keyword>
<name>A0A9D1R6B2_9FIRM</name>
<dbReference type="InterPro" id="IPR031617">
    <property type="entry name" value="PelG"/>
</dbReference>
<feature type="transmembrane region" description="Helical" evidence="1">
    <location>
        <begin position="21"/>
        <end position="45"/>
    </location>
</feature>
<feature type="transmembrane region" description="Helical" evidence="1">
    <location>
        <begin position="370"/>
        <end position="393"/>
    </location>
</feature>
<accession>A0A9D1R6B2</accession>
<evidence type="ECO:0000313" key="3">
    <source>
        <dbReference type="Proteomes" id="UP000824265"/>
    </source>
</evidence>
<gene>
    <name evidence="2" type="primary">pelG</name>
    <name evidence="2" type="ORF">H9742_13470</name>
</gene>
<protein>
    <submittedName>
        <fullName evidence="2">Exopolysaccharide Pel transporter PelG</fullName>
    </submittedName>
</protein>
<feature type="transmembrane region" description="Helical" evidence="1">
    <location>
        <begin position="276"/>
        <end position="295"/>
    </location>
</feature>
<reference evidence="2" key="2">
    <citation type="submission" date="2021-04" db="EMBL/GenBank/DDBJ databases">
        <authorList>
            <person name="Gilroy R."/>
        </authorList>
    </citation>
    <scope>NUCLEOTIDE SEQUENCE</scope>
    <source>
        <strain evidence="2">CHK195-6426</strain>
    </source>
</reference>
<feature type="transmembrane region" description="Helical" evidence="1">
    <location>
        <begin position="400"/>
        <end position="417"/>
    </location>
</feature>
<dbReference type="AlphaFoldDB" id="A0A9D1R6B2"/>